<proteinExistence type="predicted"/>
<dbReference type="PATRIC" id="fig|1345695.10.peg.677"/>
<dbReference type="Gene3D" id="1.10.390.10">
    <property type="entry name" value="Neutral Protease Domain 2"/>
    <property type="match status" value="1"/>
</dbReference>
<feature type="transmembrane region" description="Helical" evidence="3">
    <location>
        <begin position="218"/>
        <end position="239"/>
    </location>
</feature>
<evidence type="ECO:0000313" key="6">
    <source>
        <dbReference type="Proteomes" id="UP000017118"/>
    </source>
</evidence>
<dbReference type="PANTHER" id="PTHR45726:SF3">
    <property type="entry name" value="LEUKOTRIENE A-4 HYDROLASE"/>
    <property type="match status" value="1"/>
</dbReference>
<feature type="transmembrane region" description="Helical" evidence="3">
    <location>
        <begin position="50"/>
        <end position="73"/>
    </location>
</feature>
<dbReference type="InterPro" id="IPR027268">
    <property type="entry name" value="Peptidase_M4/M1_CTD_sf"/>
</dbReference>
<dbReference type="Pfam" id="PF01433">
    <property type="entry name" value="Peptidase_M1"/>
    <property type="match status" value="1"/>
</dbReference>
<dbReference type="GO" id="GO:0008270">
    <property type="term" value="F:zinc ion binding"/>
    <property type="evidence" value="ECO:0007669"/>
    <property type="project" value="InterPro"/>
</dbReference>
<feature type="domain" description="Peptidase M1 membrane alanine aminopeptidase" evidence="4">
    <location>
        <begin position="553"/>
        <end position="730"/>
    </location>
</feature>
<comment type="cofactor">
    <cofactor evidence="2">
        <name>Zn(2+)</name>
        <dbReference type="ChEBI" id="CHEBI:29105"/>
    </cofactor>
    <text evidence="2">Binds 1 zinc ion per subunit.</text>
</comment>
<keyword evidence="6" id="KW-1185">Reference proteome</keyword>
<evidence type="ECO:0000256" key="2">
    <source>
        <dbReference type="PIRSR" id="PIRSR634015-3"/>
    </source>
</evidence>
<dbReference type="HOGENOM" id="CLU_023502_0_0_9"/>
<name>U5MN88_CLOSA</name>
<feature type="transmembrane region" description="Helical" evidence="3">
    <location>
        <begin position="166"/>
        <end position="184"/>
    </location>
</feature>
<feature type="transmembrane region" description="Helical" evidence="3">
    <location>
        <begin position="140"/>
        <end position="159"/>
    </location>
</feature>
<keyword evidence="2" id="KW-0862">Zinc</keyword>
<dbReference type="InterPro" id="IPR014782">
    <property type="entry name" value="Peptidase_M1_dom"/>
</dbReference>
<dbReference type="RefSeq" id="WP_022744252.1">
    <property type="nucleotide sequence ID" value="NC_022571.1"/>
</dbReference>
<dbReference type="GeneID" id="55473485"/>
<feature type="active site" description="Proton donor" evidence="1">
    <location>
        <position position="684"/>
    </location>
</feature>
<dbReference type="SUPFAM" id="SSF55486">
    <property type="entry name" value="Metalloproteases ('zincins'), catalytic domain"/>
    <property type="match status" value="1"/>
</dbReference>
<dbReference type="Proteomes" id="UP000017118">
    <property type="component" value="Chromosome"/>
</dbReference>
<protein>
    <recommendedName>
        <fullName evidence="4">Peptidase M1 membrane alanine aminopeptidase domain-containing protein</fullName>
    </recommendedName>
</protein>
<feature type="binding site" evidence="2">
    <location>
        <position position="592"/>
    </location>
    <ligand>
        <name>Zn(2+)</name>
        <dbReference type="ChEBI" id="CHEBI:29105"/>
        <note>catalytic</note>
    </ligand>
</feature>
<dbReference type="eggNOG" id="COG0308">
    <property type="taxonomic scope" value="Bacteria"/>
</dbReference>
<sequence>MKIFSYLRVELNRIFHSKIVYLIMILTMISQMTGYKLYNNGMLDETLSGHFIGNPASAGALGGGILFAILTLLEFDRVRKNQTEALINSVVSPLVLNVVRLISIGTAAIISVSIAAVIYFPYTFMKMENTFESYTYWNSFFLLMLPSVLLSILVISAFYQIFYRADISMAAFIAFMLVGFSKWFDNINILHWINPIVNVLSDDFGNNIVFKAMQHNRLFWFLTIGGMWVIGLLCVRRYGKGLFKSILHNSSKIYIPLLAVVLICSGGYTYINQPNIYLESEVDNSDEINEQLEVSNTDLEISFDTNKGSLSGKATYCLQNLSGSEQECKIMMNPGYTIHHITANGKQIIFENLNNRKGNIVFNVPNVPQVKINIEYSGVPKIEETYSDLLVVNCNMSNKCIELINSDNIYPQLRVQKSKDGAPITGKFTMPSELTPIVYGQKNKKITADDKSIKNLDANTVKILSEDEKNRTWSFHLNGSSWLTIMAGDYVMKNLGDESMPIEFYYSRKMEDRMKDKSADKVMEDTIKYCTCNYGKLHNVSENSQLRIAQRSIFAGGGMALPNLSIIGEISFSDKNLNNKSNGSNVAEVLGHELAHQWWGLETIGEGENNENWSAEGFAVYTTYRVAKETHGEEYAQKNYVNQWKEASKAQDNNFYNRHPEYLDILPEKYADEISECNEVTRLYSKMPLQILKAAELVGGEDKMDKILAKLYENSQESKITWQDFLDDCNLKEEDLNIE</sequence>
<gene>
    <name evidence="5" type="ORF">CLSA_c09570</name>
</gene>
<dbReference type="AlphaFoldDB" id="U5MN88"/>
<evidence type="ECO:0000256" key="3">
    <source>
        <dbReference type="SAM" id="Phobius"/>
    </source>
</evidence>
<feature type="transmembrane region" description="Helical" evidence="3">
    <location>
        <begin position="20"/>
        <end position="38"/>
    </location>
</feature>
<dbReference type="OrthoDB" id="9814383at2"/>
<dbReference type="PANTHER" id="PTHR45726">
    <property type="entry name" value="LEUKOTRIENE A-4 HYDROLASE"/>
    <property type="match status" value="1"/>
</dbReference>
<keyword evidence="3" id="KW-0812">Transmembrane</keyword>
<feature type="binding site" evidence="2">
    <location>
        <position position="596"/>
    </location>
    <ligand>
        <name>Zn(2+)</name>
        <dbReference type="ChEBI" id="CHEBI:29105"/>
        <note>catalytic</note>
    </ligand>
</feature>
<dbReference type="KEGG" id="csb:CLSA_c09570"/>
<feature type="active site" description="Proton acceptor" evidence="1">
    <location>
        <position position="593"/>
    </location>
</feature>
<evidence type="ECO:0000256" key="1">
    <source>
        <dbReference type="PIRSR" id="PIRSR634015-1"/>
    </source>
</evidence>
<keyword evidence="3" id="KW-0472">Membrane</keyword>
<feature type="transmembrane region" description="Helical" evidence="3">
    <location>
        <begin position="94"/>
        <end position="120"/>
    </location>
</feature>
<keyword evidence="3" id="KW-1133">Transmembrane helix</keyword>
<evidence type="ECO:0000313" key="5">
    <source>
        <dbReference type="EMBL" id="AGX41968.1"/>
    </source>
</evidence>
<dbReference type="EMBL" id="CP006721">
    <property type="protein sequence ID" value="AGX41968.1"/>
    <property type="molecule type" value="Genomic_DNA"/>
</dbReference>
<organism evidence="5 6">
    <name type="scientific">Clostridium saccharobutylicum DSM 13864</name>
    <dbReference type="NCBI Taxonomy" id="1345695"/>
    <lineage>
        <taxon>Bacteria</taxon>
        <taxon>Bacillati</taxon>
        <taxon>Bacillota</taxon>
        <taxon>Clostridia</taxon>
        <taxon>Eubacteriales</taxon>
        <taxon>Clostridiaceae</taxon>
        <taxon>Clostridium</taxon>
    </lineage>
</organism>
<dbReference type="InterPro" id="IPR034015">
    <property type="entry name" value="M1_LTA4H"/>
</dbReference>
<evidence type="ECO:0000259" key="4">
    <source>
        <dbReference type="Pfam" id="PF01433"/>
    </source>
</evidence>
<keyword evidence="2" id="KW-0479">Metal-binding</keyword>
<dbReference type="GO" id="GO:0008237">
    <property type="term" value="F:metallopeptidase activity"/>
    <property type="evidence" value="ECO:0007669"/>
    <property type="project" value="InterPro"/>
</dbReference>
<reference evidence="5 6" key="1">
    <citation type="journal article" date="2013" name="Genome Announc.">
        <title>Complete Genome Sequence of the Solvent Producer Clostridium saccharobutylicum NCP262 (DSM 13864).</title>
        <authorList>
            <person name="Poehlein A."/>
            <person name="Hartwich K."/>
            <person name="Krabben P."/>
            <person name="Ehrenreich A."/>
            <person name="Liebl W."/>
            <person name="Durre P."/>
            <person name="Gottschalk G."/>
            <person name="Daniel R."/>
        </authorList>
    </citation>
    <scope>NUCLEOTIDE SEQUENCE [LARGE SCALE GENOMIC DNA]</scope>
    <source>
        <strain evidence="5">DSM 13864</strain>
    </source>
</reference>
<feature type="binding site" evidence="2">
    <location>
        <position position="616"/>
    </location>
    <ligand>
        <name>Zn(2+)</name>
        <dbReference type="ChEBI" id="CHEBI:29105"/>
        <note>catalytic</note>
    </ligand>
</feature>
<feature type="transmembrane region" description="Helical" evidence="3">
    <location>
        <begin position="251"/>
        <end position="271"/>
    </location>
</feature>
<accession>U5MN88</accession>